<organism evidence="1 2">
    <name type="scientific">Arenimonas donghaensis DSM 18148 = HO3-R19</name>
    <dbReference type="NCBI Taxonomy" id="1121014"/>
    <lineage>
        <taxon>Bacteria</taxon>
        <taxon>Pseudomonadati</taxon>
        <taxon>Pseudomonadota</taxon>
        <taxon>Gammaproteobacteria</taxon>
        <taxon>Lysobacterales</taxon>
        <taxon>Lysobacteraceae</taxon>
        <taxon>Arenimonas</taxon>
    </lineage>
</organism>
<reference evidence="2" key="1">
    <citation type="submission" date="2013-08" db="EMBL/GenBank/DDBJ databases">
        <title>Genome sequencing of Arenimonas donghaensis.</title>
        <authorList>
            <person name="Chen F."/>
            <person name="Wang G."/>
        </authorList>
    </citation>
    <scope>NUCLEOTIDE SEQUENCE [LARGE SCALE GENOMIC DNA]</scope>
    <source>
        <strain evidence="2">HO3-R19</strain>
    </source>
</reference>
<reference evidence="1 2" key="2">
    <citation type="journal article" date="2015" name="Stand. Genomic Sci.">
        <title>High quality draft genomic sequence of Arenimonas donghaensis DSM 18148(T).</title>
        <authorList>
            <person name="Chen F."/>
            <person name="Wang H."/>
            <person name="Cao Y."/>
            <person name="Li X."/>
            <person name="Wang G."/>
        </authorList>
    </citation>
    <scope>NUCLEOTIDE SEQUENCE [LARGE SCALE GENOMIC DNA]</scope>
    <source>
        <strain evidence="1 2">HO3-R19</strain>
    </source>
</reference>
<sequence length="190" mass="21532">MGREAIVPGQAYWFAFWLEWSQSVRDYVELPANPDDPEVKLADFWVKTADDEFLLDVEFGERPKDIRAASDPWALRQDGFQPASDEGNARITPRWLWARRSLLHELEGLHPFAVAARLQGGLKAQCSRLLSGFSKESESLDAICRRVDASPYVTQCAVMHLLRTGKVTVEWGQAISMQTRFEKVSHAPQS</sequence>
<accession>A0A087MLZ3</accession>
<dbReference type="OrthoDB" id="9846569at2"/>
<dbReference type="AlphaFoldDB" id="A0A087MLZ3"/>
<dbReference type="EMBL" id="AVCJ01000001">
    <property type="protein sequence ID" value="KFL37896.1"/>
    <property type="molecule type" value="Genomic_DNA"/>
</dbReference>
<proteinExistence type="predicted"/>
<evidence type="ECO:0000313" key="2">
    <source>
        <dbReference type="Proteomes" id="UP000029085"/>
    </source>
</evidence>
<evidence type="ECO:0000313" key="1">
    <source>
        <dbReference type="EMBL" id="KFL37896.1"/>
    </source>
</evidence>
<keyword evidence="2" id="KW-1185">Reference proteome</keyword>
<gene>
    <name evidence="1" type="ORF">N788_01625</name>
</gene>
<dbReference type="Proteomes" id="UP000029085">
    <property type="component" value="Unassembled WGS sequence"/>
</dbReference>
<comment type="caution">
    <text evidence="1">The sequence shown here is derived from an EMBL/GenBank/DDBJ whole genome shotgun (WGS) entry which is preliminary data.</text>
</comment>
<protein>
    <submittedName>
        <fullName evidence="1">Uncharacterized protein</fullName>
    </submittedName>
</protein>
<name>A0A087MLZ3_9GAMM</name>
<dbReference type="RefSeq" id="WP_034220270.1">
    <property type="nucleotide sequence ID" value="NZ_AVCJ01000001.1"/>
</dbReference>